<feature type="compositionally biased region" description="Polar residues" evidence="1">
    <location>
        <begin position="128"/>
        <end position="141"/>
    </location>
</feature>
<gene>
    <name evidence="2" type="ORF">STRPO_1961</name>
</gene>
<name>A0ABP2L1E1_STRPO</name>
<dbReference type="EMBL" id="AEUU02000001">
    <property type="protein sequence ID" value="EGJ28054.1"/>
    <property type="molecule type" value="Genomic_DNA"/>
</dbReference>
<protein>
    <submittedName>
        <fullName evidence="2">Lipoprotein</fullName>
    </submittedName>
</protein>
<dbReference type="PROSITE" id="PS51257">
    <property type="entry name" value="PROKAR_LIPOPROTEIN"/>
    <property type="match status" value="1"/>
</dbReference>
<organism evidence="2 3">
    <name type="scientific">Streptococcus porcinus str. Jelinkova 176</name>
    <dbReference type="NCBI Taxonomy" id="873448"/>
    <lineage>
        <taxon>Bacteria</taxon>
        <taxon>Bacillati</taxon>
        <taxon>Bacillota</taxon>
        <taxon>Bacilli</taxon>
        <taxon>Lactobacillales</taxon>
        <taxon>Streptococcaceae</taxon>
        <taxon>Streptococcus</taxon>
    </lineage>
</organism>
<comment type="caution">
    <text evidence="2">The sequence shown here is derived from an EMBL/GenBank/DDBJ whole genome shotgun (WGS) entry which is preliminary data.</text>
</comment>
<feature type="region of interest" description="Disordered" evidence="1">
    <location>
        <begin position="76"/>
        <end position="145"/>
    </location>
</feature>
<evidence type="ECO:0000256" key="1">
    <source>
        <dbReference type="SAM" id="MobiDB-lite"/>
    </source>
</evidence>
<evidence type="ECO:0000313" key="2">
    <source>
        <dbReference type="EMBL" id="EGJ28054.1"/>
    </source>
</evidence>
<proteinExistence type="predicted"/>
<reference evidence="2 3" key="1">
    <citation type="journal article" date="2014" name="Int. J. Syst. Evol. Microbiol.">
        <title>Phylogenomics and the dynamic genome evolution of the genus Streptococcus.</title>
        <authorList>
            <consortium name="The Broad Institute Genome Sequencing Platform"/>
            <person name="Richards V.P."/>
            <person name="Palmer S.R."/>
            <person name="Pavinski Bitar P.D."/>
            <person name="Qin X."/>
            <person name="Weinstock G.M."/>
            <person name="Highlander S.K."/>
            <person name="Town C.D."/>
            <person name="Burne R.A."/>
            <person name="Stanhope M.J."/>
        </authorList>
    </citation>
    <scope>NUCLEOTIDE SEQUENCE [LARGE SCALE GENOMIC DNA]</scope>
    <source>
        <strain evidence="2 3">Jelinkova 176</strain>
    </source>
</reference>
<accession>A0ABP2L1E1</accession>
<keyword evidence="2" id="KW-0449">Lipoprotein</keyword>
<sequence length="275" mass="30090">MKMTKKFVVSVLVVLLACSSILYLGQYKEAGKEHFPNRVTSLKQKKAVANKNTSNLSKLSKKTGDKKMKTVEFLNNKTDLDKGQSQEAQNQQAMLPPRDKTSPSSEIPVTGVTKEVNQPNVLDDKENSAQVSKASQSSEEMTPTLDRSALAPMPVSSIGTWAIQLKSDFFVTITISEDGTVTRVDQSLKSSSDVQSKTVHFKGVYDRGNGNYQLVGNYGADQAIMILGGIGGYNIKYVFGMHVEGNSLTPILWQTGIDSEFDYNVPLTGPTLIKQ</sequence>
<evidence type="ECO:0000313" key="3">
    <source>
        <dbReference type="Proteomes" id="UP000005356"/>
    </source>
</evidence>
<dbReference type="Proteomes" id="UP000005356">
    <property type="component" value="Unassembled WGS sequence"/>
</dbReference>
<keyword evidence="3" id="KW-1185">Reference proteome</keyword>